<dbReference type="CTD" id="692611"/>
<dbReference type="Pfam" id="PF08246">
    <property type="entry name" value="Inhibitor_I29"/>
    <property type="match status" value="1"/>
</dbReference>
<keyword evidence="4" id="KW-1185">Reference proteome</keyword>
<feature type="domain" description="Cathepsin propeptide inhibitor" evidence="2">
    <location>
        <begin position="40"/>
        <end position="96"/>
    </location>
</feature>
<feature type="signal peptide" evidence="1">
    <location>
        <begin position="1"/>
        <end position="18"/>
    </location>
</feature>
<dbReference type="InterPro" id="IPR013201">
    <property type="entry name" value="Prot_inhib_I29"/>
</dbReference>
<dbReference type="Proteomes" id="UP000829999">
    <property type="component" value="Chromosome 26"/>
</dbReference>
<evidence type="ECO:0000256" key="1">
    <source>
        <dbReference type="SAM" id="SignalP"/>
    </source>
</evidence>
<dbReference type="OrthoDB" id="5855924at2759"/>
<accession>A0A2H1W9H6</accession>
<dbReference type="Gene3D" id="1.10.287.2250">
    <property type="match status" value="1"/>
</dbReference>
<reference evidence="3" key="1">
    <citation type="submission" date="2016-07" db="EMBL/GenBank/DDBJ databases">
        <authorList>
            <person name="Bretaudeau A."/>
        </authorList>
    </citation>
    <scope>NUCLEOTIDE SEQUENCE</scope>
    <source>
        <strain evidence="3">Rice</strain>
        <tissue evidence="3">Whole body</tissue>
    </source>
</reference>
<evidence type="ECO:0000313" key="4">
    <source>
        <dbReference type="Proteomes" id="UP000829999"/>
    </source>
</evidence>
<evidence type="ECO:0000313" key="3">
    <source>
        <dbReference type="EMBL" id="SOQ49731.1"/>
    </source>
</evidence>
<dbReference type="GeneID" id="118264679"/>
<proteinExistence type="predicted"/>
<gene>
    <name evidence="5" type="primary">LOC118264679</name>
    <name evidence="3" type="ORF">SFRICE_025813</name>
</gene>
<evidence type="ECO:0000259" key="2">
    <source>
        <dbReference type="SMART" id="SM00848"/>
    </source>
</evidence>
<dbReference type="SUPFAM" id="SSF54001">
    <property type="entry name" value="Cysteine proteinases"/>
    <property type="match status" value="1"/>
</dbReference>
<dbReference type="AlphaFoldDB" id="A0A2H1W9H6"/>
<keyword evidence="1" id="KW-0732">Signal</keyword>
<evidence type="ECO:0000313" key="5">
    <source>
        <dbReference type="RefSeq" id="XP_035433160.1"/>
    </source>
</evidence>
<organism evidence="3">
    <name type="scientific">Spodoptera frugiperda</name>
    <name type="common">Fall armyworm</name>
    <dbReference type="NCBI Taxonomy" id="7108"/>
    <lineage>
        <taxon>Eukaryota</taxon>
        <taxon>Metazoa</taxon>
        <taxon>Ecdysozoa</taxon>
        <taxon>Arthropoda</taxon>
        <taxon>Hexapoda</taxon>
        <taxon>Insecta</taxon>
        <taxon>Pterygota</taxon>
        <taxon>Neoptera</taxon>
        <taxon>Endopterygota</taxon>
        <taxon>Lepidoptera</taxon>
        <taxon>Glossata</taxon>
        <taxon>Ditrysia</taxon>
        <taxon>Noctuoidea</taxon>
        <taxon>Noctuidae</taxon>
        <taxon>Amphipyrinae</taxon>
        <taxon>Spodoptera</taxon>
    </lineage>
</organism>
<dbReference type="RefSeq" id="XP_035433160.1">
    <property type="nucleotide sequence ID" value="XM_035577267.2"/>
</dbReference>
<dbReference type="SMART" id="SM00848">
    <property type="entry name" value="Inhibitor_I29"/>
    <property type="match status" value="1"/>
</dbReference>
<protein>
    <submittedName>
        <fullName evidence="3">SFRICE_025813</fullName>
    </submittedName>
    <submittedName>
        <fullName evidence="5">Uncharacterized protein LOC118264679</fullName>
    </submittedName>
</protein>
<feature type="chain" id="PRO_5044573825" evidence="1">
    <location>
        <begin position="19"/>
        <end position="107"/>
    </location>
</feature>
<sequence length="107" mass="12405">MRSVSVVLILVVAAMASSAPSDLSPPPKEHYDLERADELFEQFIKDYEREYKDENDKQVHFQAFVESLKKINKLNEESTSATFGINKFADYTEDERKNMFGLRLPKQ</sequence>
<name>A0A2H1W9H6_SPOFR</name>
<dbReference type="EMBL" id="ODYU01007181">
    <property type="protein sequence ID" value="SOQ49731.1"/>
    <property type="molecule type" value="Genomic_DNA"/>
</dbReference>
<reference evidence="5" key="2">
    <citation type="submission" date="2025-04" db="UniProtKB">
        <authorList>
            <consortium name="RefSeq"/>
        </authorList>
    </citation>
    <scope>IDENTIFICATION</scope>
    <source>
        <tissue evidence="5">Whole larval tissue</tissue>
    </source>
</reference>
<dbReference type="InterPro" id="IPR038765">
    <property type="entry name" value="Papain-like_cys_pep_sf"/>
</dbReference>